<keyword evidence="2 4" id="KW-0863">Zinc-finger</keyword>
<evidence type="ECO:0000256" key="2">
    <source>
        <dbReference type="ARBA" id="ARBA00022771"/>
    </source>
</evidence>
<dbReference type="InterPro" id="IPR002893">
    <property type="entry name" value="Znf_MYND"/>
</dbReference>
<reference evidence="6 7" key="1">
    <citation type="submission" date="2023-05" db="EMBL/GenBank/DDBJ databases">
        <title>A 100% complete, gapless, phased diploid assembly of the Scenedesmus obliquus UTEX 3031 genome.</title>
        <authorList>
            <person name="Biondi T.C."/>
            <person name="Hanschen E.R."/>
            <person name="Kwon T."/>
            <person name="Eng W."/>
            <person name="Kruse C.P.S."/>
            <person name="Koehler S.I."/>
            <person name="Kunde Y."/>
            <person name="Gleasner C.D."/>
            <person name="You Mak K.T."/>
            <person name="Polle J."/>
            <person name="Hovde B.T."/>
            <person name="Starkenburg S.R."/>
        </authorList>
    </citation>
    <scope>NUCLEOTIDE SEQUENCE [LARGE SCALE GENOMIC DNA]</scope>
    <source>
        <strain evidence="6 7">DOE0152z</strain>
    </source>
</reference>
<keyword evidence="7" id="KW-1185">Reference proteome</keyword>
<dbReference type="PROSITE" id="PS50865">
    <property type="entry name" value="ZF_MYND_2"/>
    <property type="match status" value="1"/>
</dbReference>
<evidence type="ECO:0000313" key="6">
    <source>
        <dbReference type="EMBL" id="WIA18276.1"/>
    </source>
</evidence>
<sequence>MFFRAGRKQPVNSIIQATVQELVHQHSIFKLLAQASSRALQLLSRATSKERAKPALLKSYVQLQMLMPLFILAWNCCSADEASEEAALEEPAAAAAAAAGKQLVLQQLQQTDILQTSLAALLRCEDAHSSSSSSSSSSTRSIADESAKAVFEGATMAELNLVESMAKQQASTFAMHEAKEFPRLADAAASDALNMAECSELELVSRKGSRCSGCATARFCSKSCQQQCWKGQHAPVCKRITAARKG</sequence>
<evidence type="ECO:0000256" key="3">
    <source>
        <dbReference type="ARBA" id="ARBA00022833"/>
    </source>
</evidence>
<dbReference type="EMBL" id="CP126216">
    <property type="protein sequence ID" value="WIA18276.1"/>
    <property type="molecule type" value="Genomic_DNA"/>
</dbReference>
<keyword evidence="1" id="KW-0479">Metal-binding</keyword>
<name>A0ABY8UCS9_TETOB</name>
<accession>A0ABY8UCS9</accession>
<dbReference type="Pfam" id="PF01753">
    <property type="entry name" value="zf-MYND"/>
    <property type="match status" value="1"/>
</dbReference>
<protein>
    <recommendedName>
        <fullName evidence="5">MYND-type domain-containing protein</fullName>
    </recommendedName>
</protein>
<evidence type="ECO:0000259" key="5">
    <source>
        <dbReference type="PROSITE" id="PS50865"/>
    </source>
</evidence>
<proteinExistence type="predicted"/>
<gene>
    <name evidence="6" type="ORF">OEZ85_009743</name>
</gene>
<evidence type="ECO:0000256" key="4">
    <source>
        <dbReference type="PROSITE-ProRule" id="PRU00134"/>
    </source>
</evidence>
<dbReference type="Gene3D" id="6.10.140.2220">
    <property type="match status" value="1"/>
</dbReference>
<evidence type="ECO:0000256" key="1">
    <source>
        <dbReference type="ARBA" id="ARBA00022723"/>
    </source>
</evidence>
<dbReference type="SUPFAM" id="SSF144232">
    <property type="entry name" value="HIT/MYND zinc finger-like"/>
    <property type="match status" value="1"/>
</dbReference>
<dbReference type="Proteomes" id="UP001244341">
    <property type="component" value="Chromosome 9b"/>
</dbReference>
<organism evidence="6 7">
    <name type="scientific">Tetradesmus obliquus</name>
    <name type="common">Green alga</name>
    <name type="synonym">Acutodesmus obliquus</name>
    <dbReference type="NCBI Taxonomy" id="3088"/>
    <lineage>
        <taxon>Eukaryota</taxon>
        <taxon>Viridiplantae</taxon>
        <taxon>Chlorophyta</taxon>
        <taxon>core chlorophytes</taxon>
        <taxon>Chlorophyceae</taxon>
        <taxon>CS clade</taxon>
        <taxon>Sphaeropleales</taxon>
        <taxon>Scenedesmaceae</taxon>
        <taxon>Tetradesmus</taxon>
    </lineage>
</organism>
<feature type="domain" description="MYND-type" evidence="5">
    <location>
        <begin position="195"/>
        <end position="237"/>
    </location>
</feature>
<keyword evidence="3" id="KW-0862">Zinc</keyword>
<evidence type="ECO:0000313" key="7">
    <source>
        <dbReference type="Proteomes" id="UP001244341"/>
    </source>
</evidence>